<evidence type="ECO:0008006" key="4">
    <source>
        <dbReference type="Google" id="ProtNLM"/>
    </source>
</evidence>
<dbReference type="Gene3D" id="1.10.287.100">
    <property type="match status" value="1"/>
</dbReference>
<feature type="coiled-coil region" evidence="1">
    <location>
        <begin position="246"/>
        <end position="273"/>
    </location>
</feature>
<sequence length="351" mass="38945">MQEADDMIDPTTLFSYEPTIDQRTIHDRVMVVTLGSFGDVGASQAQVDEHLLNTLTHRKIGAFDVDQIMDYRGHRPPIDFDQDHYDNYVPPSMTLHEVVDKSGNPFLLLTGPEPALQWERVSATIEWLMDQMDVQLVVTAQGVPMPVPHTRPINLLKVATRPELIPGNRGSGSFRMSSSFLAMMTQRLGEKGRDVIGLVARVPQYLADTEYPDGAIAMVNGLNELAGLNIPVASLEQASHLARAQIDAQVEQSEELQQMIGQMEEQYDRYMQDHSLPMNEEDIPDADEIGQEMEDYLASLDPGTPDSDKGPQVGPVDHDEDEHHSDRPGDNGPRDGHDGPQPPADPDIPND</sequence>
<gene>
    <name evidence="3" type="ORF">PFCIRM138_03095</name>
</gene>
<dbReference type="AlphaFoldDB" id="A0A0B7NYZ0"/>
<dbReference type="InterPro" id="IPR008492">
    <property type="entry name" value="Rv2714-like"/>
</dbReference>
<dbReference type="PIRSF" id="PIRSF028754">
    <property type="entry name" value="UCP028754"/>
    <property type="match status" value="1"/>
</dbReference>
<evidence type="ECO:0000256" key="2">
    <source>
        <dbReference type="SAM" id="MobiDB-lite"/>
    </source>
</evidence>
<organism evidence="3">
    <name type="scientific">Propionibacterium freudenreichii subsp. freudenreichii</name>
    <dbReference type="NCBI Taxonomy" id="66712"/>
    <lineage>
        <taxon>Bacteria</taxon>
        <taxon>Bacillati</taxon>
        <taxon>Actinomycetota</taxon>
        <taxon>Actinomycetes</taxon>
        <taxon>Propionibacteriales</taxon>
        <taxon>Propionibacteriaceae</taxon>
        <taxon>Propionibacterium</taxon>
    </lineage>
</organism>
<evidence type="ECO:0000313" key="3">
    <source>
        <dbReference type="EMBL" id="CEP25923.1"/>
    </source>
</evidence>
<name>A0A0B7NYZ0_PROFF</name>
<feature type="compositionally biased region" description="Basic and acidic residues" evidence="2">
    <location>
        <begin position="321"/>
        <end position="338"/>
    </location>
</feature>
<keyword evidence="1" id="KW-0175">Coiled coil</keyword>
<reference evidence="3" key="1">
    <citation type="submission" date="2014-08" db="EMBL/GenBank/DDBJ databases">
        <authorList>
            <person name="Falentin Helene"/>
        </authorList>
    </citation>
    <scope>NUCLEOTIDE SEQUENCE</scope>
</reference>
<protein>
    <recommendedName>
        <fullName evidence="4">PAC2 family protein</fullName>
    </recommendedName>
</protein>
<dbReference type="EMBL" id="LM676387">
    <property type="protein sequence ID" value="CEP25923.1"/>
    <property type="molecule type" value="Genomic_DNA"/>
</dbReference>
<dbReference type="InterPro" id="IPR038389">
    <property type="entry name" value="PSMG2_sf"/>
</dbReference>
<dbReference type="Gene3D" id="3.40.50.10900">
    <property type="entry name" value="PAC-like subunit"/>
    <property type="match status" value="1"/>
</dbReference>
<dbReference type="InterPro" id="IPR019151">
    <property type="entry name" value="Proteasome_assmbl_chaperone_2"/>
</dbReference>
<feature type="compositionally biased region" description="Pro residues" evidence="2">
    <location>
        <begin position="340"/>
        <end position="351"/>
    </location>
</feature>
<evidence type="ECO:0000256" key="1">
    <source>
        <dbReference type="SAM" id="Coils"/>
    </source>
</evidence>
<dbReference type="Pfam" id="PF09754">
    <property type="entry name" value="PAC2"/>
    <property type="match status" value="1"/>
</dbReference>
<dbReference type="SUPFAM" id="SSF159659">
    <property type="entry name" value="Cgl1923-like"/>
    <property type="match status" value="1"/>
</dbReference>
<accession>A0A0B7NYZ0</accession>
<feature type="region of interest" description="Disordered" evidence="2">
    <location>
        <begin position="295"/>
        <end position="351"/>
    </location>
</feature>
<proteinExistence type="predicted"/>